<proteinExistence type="predicted"/>
<protein>
    <submittedName>
        <fullName evidence="1">Uncharacterized protein</fullName>
    </submittedName>
</protein>
<organism evidence="1 2">
    <name type="scientific">Trichonephila inaurata madagascariensis</name>
    <dbReference type="NCBI Taxonomy" id="2747483"/>
    <lineage>
        <taxon>Eukaryota</taxon>
        <taxon>Metazoa</taxon>
        <taxon>Ecdysozoa</taxon>
        <taxon>Arthropoda</taxon>
        <taxon>Chelicerata</taxon>
        <taxon>Arachnida</taxon>
        <taxon>Araneae</taxon>
        <taxon>Araneomorphae</taxon>
        <taxon>Entelegynae</taxon>
        <taxon>Araneoidea</taxon>
        <taxon>Nephilidae</taxon>
        <taxon>Trichonephila</taxon>
        <taxon>Trichonephila inaurata</taxon>
    </lineage>
</organism>
<gene>
    <name evidence="1" type="ORF">TNIN_391311</name>
</gene>
<comment type="caution">
    <text evidence="1">The sequence shown here is derived from an EMBL/GenBank/DDBJ whole genome shotgun (WGS) entry which is preliminary data.</text>
</comment>
<sequence>MARLTYQQLSEGKKNNLKEFCVQDGRVVMASDNCILCKLLPVLDLRSCGIEISIQNVDIPMFEPNIDTTKDLISK</sequence>
<dbReference type="Proteomes" id="UP000886998">
    <property type="component" value="Unassembled WGS sequence"/>
</dbReference>
<evidence type="ECO:0000313" key="2">
    <source>
        <dbReference type="Proteomes" id="UP000886998"/>
    </source>
</evidence>
<accession>A0A8X6XRB8</accession>
<name>A0A8X6XRB8_9ARAC</name>
<evidence type="ECO:0000313" key="1">
    <source>
        <dbReference type="EMBL" id="GFY57876.1"/>
    </source>
</evidence>
<keyword evidence="2" id="KW-1185">Reference proteome</keyword>
<dbReference type="AlphaFoldDB" id="A0A8X6XRB8"/>
<reference evidence="1" key="1">
    <citation type="submission" date="2020-08" db="EMBL/GenBank/DDBJ databases">
        <title>Multicomponent nature underlies the extraordinary mechanical properties of spider dragline silk.</title>
        <authorList>
            <person name="Kono N."/>
            <person name="Nakamura H."/>
            <person name="Mori M."/>
            <person name="Yoshida Y."/>
            <person name="Ohtoshi R."/>
            <person name="Malay A.D."/>
            <person name="Moran D.A.P."/>
            <person name="Tomita M."/>
            <person name="Numata K."/>
            <person name="Arakawa K."/>
        </authorList>
    </citation>
    <scope>NUCLEOTIDE SEQUENCE</scope>
</reference>
<dbReference type="EMBL" id="BMAV01011787">
    <property type="protein sequence ID" value="GFY57876.1"/>
    <property type="molecule type" value="Genomic_DNA"/>
</dbReference>